<reference evidence="4" key="1">
    <citation type="submission" date="2016-06" db="UniProtKB">
        <authorList>
            <consortium name="WormBaseParasite"/>
        </authorList>
    </citation>
    <scope>IDENTIFICATION</scope>
</reference>
<evidence type="ECO:0000313" key="4">
    <source>
        <dbReference type="WBParaSite" id="GPUH_0000771401-mRNA-1"/>
    </source>
</evidence>
<evidence type="ECO:0000256" key="3">
    <source>
        <dbReference type="PROSITE-ProRule" id="PRU00221"/>
    </source>
</evidence>
<accession>A0A183DG64</accession>
<name>A0A183DG64_9BILA</name>
<proteinExistence type="predicted"/>
<organism evidence="4">
    <name type="scientific">Gongylonema pulchrum</name>
    <dbReference type="NCBI Taxonomy" id="637853"/>
    <lineage>
        <taxon>Eukaryota</taxon>
        <taxon>Metazoa</taxon>
        <taxon>Ecdysozoa</taxon>
        <taxon>Nematoda</taxon>
        <taxon>Chromadorea</taxon>
        <taxon>Rhabditida</taxon>
        <taxon>Spirurina</taxon>
        <taxon>Spiruromorpha</taxon>
        <taxon>Spiruroidea</taxon>
        <taxon>Gongylonematidae</taxon>
        <taxon>Gongylonema</taxon>
    </lineage>
</organism>
<keyword evidence="1 3" id="KW-0853">WD repeat</keyword>
<dbReference type="GO" id="GO:0005730">
    <property type="term" value="C:nucleolus"/>
    <property type="evidence" value="ECO:0007669"/>
    <property type="project" value="TreeGrafter"/>
</dbReference>
<dbReference type="GO" id="GO:0030686">
    <property type="term" value="C:90S preribosome"/>
    <property type="evidence" value="ECO:0007669"/>
    <property type="project" value="TreeGrafter"/>
</dbReference>
<feature type="repeat" description="WD" evidence="3">
    <location>
        <begin position="16"/>
        <end position="48"/>
    </location>
</feature>
<dbReference type="PROSITE" id="PS50294">
    <property type="entry name" value="WD_REPEATS_REGION"/>
    <property type="match status" value="1"/>
</dbReference>
<dbReference type="WBParaSite" id="GPUH_0000771401-mRNA-1">
    <property type="protein sequence ID" value="GPUH_0000771401-mRNA-1"/>
    <property type="gene ID" value="GPUH_0000771401"/>
</dbReference>
<dbReference type="Gene3D" id="2.130.10.10">
    <property type="entry name" value="YVTN repeat-like/Quinoprotein amine dehydrogenase"/>
    <property type="match status" value="1"/>
</dbReference>
<dbReference type="PANTHER" id="PTHR19854:SF15">
    <property type="entry name" value="TRANSDUCIN BETA-LIKE PROTEIN 3"/>
    <property type="match status" value="1"/>
</dbReference>
<protein>
    <submittedName>
        <fullName evidence="4">WD_REPEATS_REGION domain-containing protein</fullName>
    </submittedName>
</protein>
<sequence length="96" mass="11043">LLKIWDIAASECISTVEAHDDKIWALQASNNESRFVTASGDGRIRIWEDVSQKKRDEEARSQAEKARNEQILSNLMDQKRYSEALGFSLTLSRPYR</sequence>
<dbReference type="GO" id="GO:0000472">
    <property type="term" value="P:endonucleolytic cleavage to generate mature 5'-end of SSU-rRNA from (SSU-rRNA, 5.8S rRNA, LSU-rRNA)"/>
    <property type="evidence" value="ECO:0007669"/>
    <property type="project" value="TreeGrafter"/>
</dbReference>
<dbReference type="GO" id="GO:0000480">
    <property type="term" value="P:endonucleolytic cleavage in 5'-ETS of tricistronic rRNA transcript (SSU-rRNA, 5.8S rRNA, LSU-rRNA)"/>
    <property type="evidence" value="ECO:0007669"/>
    <property type="project" value="TreeGrafter"/>
</dbReference>
<dbReference type="InterPro" id="IPR001680">
    <property type="entry name" value="WD40_rpt"/>
</dbReference>
<evidence type="ECO:0000256" key="2">
    <source>
        <dbReference type="ARBA" id="ARBA00022737"/>
    </source>
</evidence>
<dbReference type="GO" id="GO:0034511">
    <property type="term" value="F:U3 snoRNA binding"/>
    <property type="evidence" value="ECO:0007669"/>
    <property type="project" value="TreeGrafter"/>
</dbReference>
<dbReference type="SUPFAM" id="SSF50978">
    <property type="entry name" value="WD40 repeat-like"/>
    <property type="match status" value="1"/>
</dbReference>
<dbReference type="Pfam" id="PF00400">
    <property type="entry name" value="WD40"/>
    <property type="match status" value="1"/>
</dbReference>
<evidence type="ECO:0000256" key="1">
    <source>
        <dbReference type="ARBA" id="ARBA00022574"/>
    </source>
</evidence>
<dbReference type="PROSITE" id="PS50082">
    <property type="entry name" value="WD_REPEATS_2"/>
    <property type="match status" value="1"/>
</dbReference>
<dbReference type="PANTHER" id="PTHR19854">
    <property type="entry name" value="TRANSDUCIN BETA-LIKE 3"/>
    <property type="match status" value="1"/>
</dbReference>
<dbReference type="AlphaFoldDB" id="A0A183DG64"/>
<dbReference type="InterPro" id="IPR015943">
    <property type="entry name" value="WD40/YVTN_repeat-like_dom_sf"/>
</dbReference>
<dbReference type="SMART" id="SM00320">
    <property type="entry name" value="WD40"/>
    <property type="match status" value="1"/>
</dbReference>
<dbReference type="InterPro" id="IPR036322">
    <property type="entry name" value="WD40_repeat_dom_sf"/>
</dbReference>
<keyword evidence="2" id="KW-0677">Repeat</keyword>